<dbReference type="SUPFAM" id="SSF56112">
    <property type="entry name" value="Protein kinase-like (PK-like)"/>
    <property type="match status" value="1"/>
</dbReference>
<dbReference type="InterPro" id="IPR002575">
    <property type="entry name" value="Aminoglycoside_PTrfase"/>
</dbReference>
<reference evidence="2 3" key="1">
    <citation type="submission" date="2019-07" db="EMBL/GenBank/DDBJ databases">
        <authorList>
            <person name="Kim J."/>
        </authorList>
    </citation>
    <scope>NUCLEOTIDE SEQUENCE [LARGE SCALE GENOMIC DNA]</scope>
    <source>
        <strain evidence="2 3">JC52</strain>
    </source>
</reference>
<evidence type="ECO:0000313" key="3">
    <source>
        <dbReference type="Proteomes" id="UP000317036"/>
    </source>
</evidence>
<feature type="domain" description="Aminoglycoside phosphotransferase" evidence="1">
    <location>
        <begin position="144"/>
        <end position="243"/>
    </location>
</feature>
<dbReference type="InterPro" id="IPR011009">
    <property type="entry name" value="Kinase-like_dom_sf"/>
</dbReference>
<dbReference type="AlphaFoldDB" id="A0A559K341"/>
<dbReference type="Proteomes" id="UP000317036">
    <property type="component" value="Unassembled WGS sequence"/>
</dbReference>
<evidence type="ECO:0000259" key="1">
    <source>
        <dbReference type="Pfam" id="PF01636"/>
    </source>
</evidence>
<keyword evidence="3" id="KW-1185">Reference proteome</keyword>
<gene>
    <name evidence="2" type="ORF">FPZ49_28610</name>
</gene>
<organism evidence="2 3">
    <name type="scientific">Paenibacillus cremeus</name>
    <dbReference type="NCBI Taxonomy" id="2163881"/>
    <lineage>
        <taxon>Bacteria</taxon>
        <taxon>Bacillati</taxon>
        <taxon>Bacillota</taxon>
        <taxon>Bacilli</taxon>
        <taxon>Bacillales</taxon>
        <taxon>Paenibacillaceae</taxon>
        <taxon>Paenibacillus</taxon>
    </lineage>
</organism>
<dbReference type="GO" id="GO:0016740">
    <property type="term" value="F:transferase activity"/>
    <property type="evidence" value="ECO:0007669"/>
    <property type="project" value="UniProtKB-KW"/>
</dbReference>
<proteinExistence type="predicted"/>
<dbReference type="Pfam" id="PF01636">
    <property type="entry name" value="APH"/>
    <property type="match status" value="1"/>
</dbReference>
<evidence type="ECO:0000313" key="2">
    <source>
        <dbReference type="EMBL" id="TVY06561.1"/>
    </source>
</evidence>
<comment type="caution">
    <text evidence="2">The sequence shown here is derived from an EMBL/GenBank/DDBJ whole genome shotgun (WGS) entry which is preliminary data.</text>
</comment>
<dbReference type="EMBL" id="VNJI01000052">
    <property type="protein sequence ID" value="TVY06561.1"/>
    <property type="molecule type" value="Genomic_DNA"/>
</dbReference>
<name>A0A559K341_9BACL</name>
<sequence length="334" mass="37192">MREQKPLWRNVPIEIREKLAVMAGSPICRGLRIYGGYGPSATFRLFLKDGRTVFAKGAGKGSTPENWRVIPLEQVAYQKIEAVASISPAYLGSVIDKDWYLLLLEDLKGSIKVPPWTLNLAVKAVRDIARFHLRGIKEASKVEMIKSKGFNDNWIKIRNDREELNHLLTLFPGHEGQAESWINNNINQLVDMEAELLRTDQPWGLIHSDIRSDNLRFRNGELILFDWALVCAGPLILDVIFFFPSIAGEGGPTAEQLMPEYMNVMASEGIAFPSFAEKAAAAATAGFFATRAGKPAIPALPRLRQIQRLQLGPALRWAAKTLNLPKPPLLGVTD</sequence>
<accession>A0A559K341</accession>
<dbReference type="Gene3D" id="3.90.1200.10">
    <property type="match status" value="1"/>
</dbReference>
<dbReference type="RefSeq" id="WP_144853649.1">
    <property type="nucleotide sequence ID" value="NZ_VNJI01000052.1"/>
</dbReference>
<keyword evidence="2" id="KW-0808">Transferase</keyword>
<protein>
    <submittedName>
        <fullName evidence="2">Aminoglycoside phosphotransferase family protein</fullName>
    </submittedName>
</protein>
<dbReference type="OrthoDB" id="2570531at2"/>